<evidence type="ECO:0000313" key="2">
    <source>
        <dbReference type="Proteomes" id="UP001149719"/>
    </source>
</evidence>
<gene>
    <name evidence="1" type="ORF">O1D97_01265</name>
</gene>
<organism evidence="1 2">
    <name type="scientific">Marinomonas phaeophyticola</name>
    <dbReference type="NCBI Taxonomy" id="3004091"/>
    <lineage>
        <taxon>Bacteria</taxon>
        <taxon>Pseudomonadati</taxon>
        <taxon>Pseudomonadota</taxon>
        <taxon>Gammaproteobacteria</taxon>
        <taxon>Oceanospirillales</taxon>
        <taxon>Oceanospirillaceae</taxon>
        <taxon>Marinomonas</taxon>
    </lineage>
</organism>
<accession>A0ABT4JPK1</accession>
<dbReference type="Proteomes" id="UP001149719">
    <property type="component" value="Unassembled WGS sequence"/>
</dbReference>
<comment type="caution">
    <text evidence="1">The sequence shown here is derived from an EMBL/GenBank/DDBJ whole genome shotgun (WGS) entry which is preliminary data.</text>
</comment>
<evidence type="ECO:0000313" key="1">
    <source>
        <dbReference type="EMBL" id="MCZ2720306.1"/>
    </source>
</evidence>
<name>A0ABT4JPK1_9GAMM</name>
<protein>
    <recommendedName>
        <fullName evidence="3">XapX domain-containing protein</fullName>
    </recommendedName>
</protein>
<proteinExistence type="predicted"/>
<sequence>MKNLLKLFMGFGLGAVTAVVIDVAPMMVPALLGVMAAIVVLDSISDTKASA</sequence>
<keyword evidence="2" id="KW-1185">Reference proteome</keyword>
<reference evidence="1" key="1">
    <citation type="submission" date="2022-12" db="EMBL/GenBank/DDBJ databases">
        <title>Marinomonas 15G1-11 sp. nov, isolated from marine algae.</title>
        <authorList>
            <person name="Butt M."/>
            <person name="Choi D.G."/>
            <person name="Kim J.M."/>
            <person name="Lee J.K."/>
            <person name="Baek J.H."/>
            <person name="Jeon C.O."/>
        </authorList>
    </citation>
    <scope>NUCLEOTIDE SEQUENCE</scope>
    <source>
        <strain evidence="1">15G1-11</strain>
    </source>
</reference>
<dbReference type="RefSeq" id="WP_269122097.1">
    <property type="nucleotide sequence ID" value="NZ_JAPUBN010000006.1"/>
</dbReference>
<evidence type="ECO:0008006" key="3">
    <source>
        <dbReference type="Google" id="ProtNLM"/>
    </source>
</evidence>
<dbReference type="EMBL" id="JAPUBN010000006">
    <property type="protein sequence ID" value="MCZ2720306.1"/>
    <property type="molecule type" value="Genomic_DNA"/>
</dbReference>